<name>A0ACC2ILF4_9PLEO</name>
<organism evidence="1 2">
    <name type="scientific">Boeremia exigua</name>
    <dbReference type="NCBI Taxonomy" id="749465"/>
    <lineage>
        <taxon>Eukaryota</taxon>
        <taxon>Fungi</taxon>
        <taxon>Dikarya</taxon>
        <taxon>Ascomycota</taxon>
        <taxon>Pezizomycotina</taxon>
        <taxon>Dothideomycetes</taxon>
        <taxon>Pleosporomycetidae</taxon>
        <taxon>Pleosporales</taxon>
        <taxon>Pleosporineae</taxon>
        <taxon>Didymellaceae</taxon>
        <taxon>Boeremia</taxon>
    </lineage>
</organism>
<dbReference type="Proteomes" id="UP001153331">
    <property type="component" value="Unassembled WGS sequence"/>
</dbReference>
<dbReference type="EMBL" id="JAPHNI010000115">
    <property type="protein sequence ID" value="KAJ8115946.1"/>
    <property type="molecule type" value="Genomic_DNA"/>
</dbReference>
<evidence type="ECO:0000313" key="1">
    <source>
        <dbReference type="EMBL" id="KAJ8115946.1"/>
    </source>
</evidence>
<gene>
    <name evidence="1" type="ORF">OPT61_g2526</name>
</gene>
<accession>A0ACC2ILF4</accession>
<reference evidence="1" key="1">
    <citation type="submission" date="2022-11" db="EMBL/GenBank/DDBJ databases">
        <title>Genome Sequence of Boeremia exigua.</title>
        <authorList>
            <person name="Buettner E."/>
        </authorList>
    </citation>
    <scope>NUCLEOTIDE SEQUENCE</scope>
    <source>
        <strain evidence="1">CU02</strain>
    </source>
</reference>
<protein>
    <submittedName>
        <fullName evidence="1">Uncharacterized protein</fullName>
    </submittedName>
</protein>
<keyword evidence="2" id="KW-1185">Reference proteome</keyword>
<evidence type="ECO:0000313" key="2">
    <source>
        <dbReference type="Proteomes" id="UP001153331"/>
    </source>
</evidence>
<comment type="caution">
    <text evidence="1">The sequence shown here is derived from an EMBL/GenBank/DDBJ whole genome shotgun (WGS) entry which is preliminary data.</text>
</comment>
<proteinExistence type="predicted"/>
<sequence length="70" mass="7455">MTPSQHVCQAHDAADRKIDAAQEQELSGPTAIGSIRVAACVYPVMQPCGVPKCHDLSQVRSEQPQLTPSA</sequence>